<dbReference type="AlphaFoldDB" id="A0A1F7IPV4"/>
<comment type="caution">
    <text evidence="2">The sequence shown here is derived from an EMBL/GenBank/DDBJ whole genome shotgun (WGS) entry which is preliminary data.</text>
</comment>
<proteinExistence type="predicted"/>
<sequence length="368" mass="42060">MERRAFLKLSFFTLVSLGLAACGVKPTELEATPTTIPAEPTLDSTSEKPPYVDAGLLEYGRRLDGWQILNSVKMIEAFPQLELISRILHNQEDPREFFPFAKIPLTLSTAWKKQQKDAFLINEESGKQSGLVVIVKFPDKDTLILPTIYDLDVKLFSKPEWREQKNLDLALITSTLSHLADFSNISRLYVEQILESRGVTFTSLDPAAFIPPEDYVLSAICLWLYFQEARARHKNGFRDFFDKSSLVRHRSILLANWLLDYRTQYGVDPPEPSLVDQARNLIESLGERNIIEYNPQKGYYDWVSGFPPAINSELISLCEEIFGYQIQPFLSKPETMLESEIILANSQYLASNWLADNSLVERSKLQLI</sequence>
<accession>A0A1F7IPV4</accession>
<dbReference type="PROSITE" id="PS51257">
    <property type="entry name" value="PROKAR_LIPOPROTEIN"/>
    <property type="match status" value="1"/>
</dbReference>
<evidence type="ECO:0000313" key="2">
    <source>
        <dbReference type="EMBL" id="OGK45396.1"/>
    </source>
</evidence>
<feature type="chain" id="PRO_5009529366" evidence="1">
    <location>
        <begin position="21"/>
        <end position="368"/>
    </location>
</feature>
<keyword evidence="1" id="KW-0732">Signal</keyword>
<feature type="signal peptide" evidence="1">
    <location>
        <begin position="1"/>
        <end position="20"/>
    </location>
</feature>
<gene>
    <name evidence="2" type="ORF">A3B40_02740</name>
</gene>
<dbReference type="EMBL" id="MGAI01000009">
    <property type="protein sequence ID" value="OGK45396.1"/>
    <property type="molecule type" value="Genomic_DNA"/>
</dbReference>
<evidence type="ECO:0000313" key="3">
    <source>
        <dbReference type="Proteomes" id="UP000178040"/>
    </source>
</evidence>
<evidence type="ECO:0000256" key="1">
    <source>
        <dbReference type="SAM" id="SignalP"/>
    </source>
</evidence>
<reference evidence="2 3" key="1">
    <citation type="journal article" date="2016" name="Nat. Commun.">
        <title>Thousands of microbial genomes shed light on interconnected biogeochemical processes in an aquifer system.</title>
        <authorList>
            <person name="Anantharaman K."/>
            <person name="Brown C.T."/>
            <person name="Hug L.A."/>
            <person name="Sharon I."/>
            <person name="Castelle C.J."/>
            <person name="Probst A.J."/>
            <person name="Thomas B.C."/>
            <person name="Singh A."/>
            <person name="Wilkins M.J."/>
            <person name="Karaoz U."/>
            <person name="Brodie E.L."/>
            <person name="Williams K.H."/>
            <person name="Hubbard S.S."/>
            <person name="Banfield J.F."/>
        </authorList>
    </citation>
    <scope>NUCLEOTIDE SEQUENCE [LARGE SCALE GENOMIC DNA]</scope>
</reference>
<dbReference type="Proteomes" id="UP000178040">
    <property type="component" value="Unassembled WGS sequence"/>
</dbReference>
<protein>
    <submittedName>
        <fullName evidence="2">Uncharacterized protein</fullName>
    </submittedName>
</protein>
<name>A0A1F7IPV4_9BACT</name>
<organism evidence="2 3">
    <name type="scientific">Candidatus Roizmanbacteria bacterium RIFCSPLOWO2_01_FULL_37_16</name>
    <dbReference type="NCBI Taxonomy" id="1802058"/>
    <lineage>
        <taxon>Bacteria</taxon>
        <taxon>Candidatus Roizmaniibacteriota</taxon>
    </lineage>
</organism>